<keyword evidence="12" id="KW-1185">Reference proteome</keyword>
<evidence type="ECO:0000256" key="2">
    <source>
        <dbReference type="ARBA" id="ARBA00004170"/>
    </source>
</evidence>
<feature type="transmembrane region" description="Helical" evidence="9">
    <location>
        <begin position="383"/>
        <end position="407"/>
    </location>
</feature>
<feature type="transmembrane region" description="Helical" evidence="9">
    <location>
        <begin position="427"/>
        <end position="448"/>
    </location>
</feature>
<dbReference type="InterPro" id="IPR000222">
    <property type="entry name" value="PP2C_BS"/>
</dbReference>
<dbReference type="PANTHER" id="PTHR10357">
    <property type="entry name" value="ALPHA-AMYLASE FAMILY MEMBER"/>
    <property type="match status" value="1"/>
</dbReference>
<feature type="transmembrane region" description="Helical" evidence="9">
    <location>
        <begin position="486"/>
        <end position="508"/>
    </location>
</feature>
<dbReference type="SMART" id="SM00332">
    <property type="entry name" value="PP2Cc"/>
    <property type="match status" value="1"/>
</dbReference>
<comment type="caution">
    <text evidence="11">The sequence shown here is derived from an EMBL/GenBank/DDBJ whole genome shotgun (WGS) entry which is preliminary data.</text>
</comment>
<dbReference type="Gene3D" id="3.60.40.10">
    <property type="entry name" value="PPM-type phosphatase domain"/>
    <property type="match status" value="1"/>
</dbReference>
<evidence type="ECO:0000256" key="1">
    <source>
        <dbReference type="ARBA" id="ARBA00001913"/>
    </source>
</evidence>
<accession>A0ABP0HEH6</accession>
<dbReference type="EMBL" id="CAXAMM010000714">
    <property type="protein sequence ID" value="CAK8988621.1"/>
    <property type="molecule type" value="Genomic_DNA"/>
</dbReference>
<keyword evidence="5 7" id="KW-0378">Hydrolase</keyword>
<dbReference type="CDD" id="cd00143">
    <property type="entry name" value="PP2Cc"/>
    <property type="match status" value="1"/>
</dbReference>
<evidence type="ECO:0000256" key="7">
    <source>
        <dbReference type="RuleBase" id="RU003465"/>
    </source>
</evidence>
<keyword evidence="9" id="KW-0472">Membrane</keyword>
<evidence type="ECO:0000256" key="6">
    <source>
        <dbReference type="ARBA" id="ARBA00022912"/>
    </source>
</evidence>
<evidence type="ECO:0000259" key="10">
    <source>
        <dbReference type="PROSITE" id="PS51746"/>
    </source>
</evidence>
<dbReference type="InterPro" id="IPR036457">
    <property type="entry name" value="PPM-type-like_dom_sf"/>
</dbReference>
<keyword evidence="6 7" id="KW-0904">Protein phosphatase</keyword>
<keyword evidence="9" id="KW-0812">Transmembrane</keyword>
<dbReference type="InterPro" id="IPR017853">
    <property type="entry name" value="GH"/>
</dbReference>
<keyword evidence="3" id="KW-0479">Metal-binding</keyword>
<evidence type="ECO:0000256" key="8">
    <source>
        <dbReference type="SAM" id="MobiDB-lite"/>
    </source>
</evidence>
<organism evidence="11 12">
    <name type="scientific">Durusdinium trenchii</name>
    <dbReference type="NCBI Taxonomy" id="1381693"/>
    <lineage>
        <taxon>Eukaryota</taxon>
        <taxon>Sar</taxon>
        <taxon>Alveolata</taxon>
        <taxon>Dinophyceae</taxon>
        <taxon>Suessiales</taxon>
        <taxon>Symbiodiniaceae</taxon>
        <taxon>Durusdinium</taxon>
    </lineage>
</organism>
<protein>
    <submittedName>
        <fullName evidence="11">Probable protein phosphatase 2C 22 (AtPP2C22)</fullName>
    </submittedName>
</protein>
<dbReference type="InterPro" id="IPR006047">
    <property type="entry name" value="GH13_cat_dom"/>
</dbReference>
<dbReference type="InterPro" id="IPR001932">
    <property type="entry name" value="PPM-type_phosphatase-like_dom"/>
</dbReference>
<dbReference type="SMART" id="SM00642">
    <property type="entry name" value="Aamy"/>
    <property type="match status" value="1"/>
</dbReference>
<feature type="region of interest" description="Disordered" evidence="8">
    <location>
        <begin position="537"/>
        <end position="579"/>
    </location>
</feature>
<comment type="similarity">
    <text evidence="7">Belongs to the PP2C family.</text>
</comment>
<dbReference type="SUPFAM" id="SSF51445">
    <property type="entry name" value="(Trans)glycosidases"/>
    <property type="match status" value="1"/>
</dbReference>
<keyword evidence="4" id="KW-0732">Signal</keyword>
<comment type="subcellular location">
    <subcellularLocation>
        <location evidence="2">Membrane</location>
        <topology evidence="2">Peripheral membrane protein</topology>
    </subcellularLocation>
</comment>
<dbReference type="SUPFAM" id="SSF81606">
    <property type="entry name" value="PP2C-like"/>
    <property type="match status" value="1"/>
</dbReference>
<feature type="transmembrane region" description="Helical" evidence="9">
    <location>
        <begin position="193"/>
        <end position="211"/>
    </location>
</feature>
<dbReference type="Gene3D" id="3.20.20.80">
    <property type="entry name" value="Glycosidases"/>
    <property type="match status" value="2"/>
</dbReference>
<sequence>MLLGTHPLLPFPQRQVALELHEKDLKFFQSEVHRAIQSQSFRTLTFGPTGPSLYAVNEHYIKPVTAAAGHMSWALMMNPGGLDCDLFITHAWQEDVFEFTEKVLASWPWRARHAWCCMLAIPQHLDIAALLRTPSSSPFAFALQSSKYMLVVPNRYTSVYTRLWCGYEAYLAFQSNKVIRTATPPVLRQVLCAWFRMLPALLIGIVVGLVTRMDQFRSALKLVMILKMLALLANLLSQNCGHIRICLIANHIGLASGTATVLGSNFQARFPVPPLSKELNLAVDRYARVCIVLYFLLAEGDRVNWRLEKHEAEELQNNYQGSLRHASCSYIQDEVNIRNEIGGHVDEVDKVIQVLLKAGMSSDVLREAYLQGVQVRHAGVVQLAIPLIVLGPQLLLGCWHLVGFLLLLHTGPGYATYEEGWPKPEPLWFITSLQASSIFARIGFIALLCRGSIDERCFMLNTMAKTIAPIFFVELGLLTFEAPAAFVSLVGVYHLSFVVVLAFAALGIRGTLRLPGGRCLAELFLSRVMKCDGRSVSAPPSASASSVVSTSEELSPSASEGSDSSGEEEQGEAHEQPAKTRYLRDLGITTLALSSIFLDSAGEYQGSCTTDLTSIDPNFGNKELLRELVHDAHSLGLKVVLDVQVNHACGKGLKYLGSNNNVDGVNLCVQSSVQTYWTKERGGNLNEYVRGRLGFGDALPAFLRHQSFFLRCGSAKLYRPDGKDFTKLPPENATAIEGGLLFPEIFQDDYFELNTMDPVLQELYTNMLKYWIAEADVDGYRITAASHVTADFTAYLSTHLRFYATALGKENFFIVGEVNQANTPFGGSYLGRVQGNMGPKYLPKKVQGVLEELCPYYSALSDQQPGFLSSYPLQEVYHVRESVLGYVDAMGLYKSYAQKAVNRSREALESQGQIRLALNAVESKNFRKLLSNPSQGHELWRLMVAMAWSFTWYGIPDLAQGTEQGLNGLCYRNDQEREDLQKKMEDQGIEGKVVTMIMEECNYQVLGAQTDSGFWHQDSFQGGPLRLGSAVAGVNDQMGILDHLMGAAGPHWCEDPVLDRDNEAYRMAQALIRIRRSCYALRTQLDSPAPTGEGRATQLAYWKLHDGREDMAIEEQPLGMLVVLSMIPSLEDQPDQPERKYLLPEGLEYNEGQEFVDLLHPTRTGTIVAEANGGLEAPQMLVMRVAEVRGQNFAKLNPPEVEALPSDASGGDDQHGWCVMQNGRGAMEDAVDVQGRFFAVYDGHGGSEAVSYVKEALPKLLGKEKGPDMGLRMKEAFQKADAALLDHLQRDEADVLGYPLSSGVCACIAVRDEHELAVANLGDCRALAYKGGSLIVMTKEHKPCEPCEKERLSMQGIQTTSDGYLPGGLSVSRALGDFTRSTWTKCPGLLSEPEVTVFSVDSDMEFILLASDGTRSPQAAAEALLKQAQKLKSTDNLSALVVVFRMPPAEASNSSLGRKVLLKGLDA</sequence>
<dbReference type="Pfam" id="PF00128">
    <property type="entry name" value="Alpha-amylase"/>
    <property type="match status" value="1"/>
</dbReference>
<dbReference type="PROSITE" id="PS01032">
    <property type="entry name" value="PPM_1"/>
    <property type="match status" value="1"/>
</dbReference>
<dbReference type="Proteomes" id="UP001642464">
    <property type="component" value="Unassembled WGS sequence"/>
</dbReference>
<feature type="domain" description="PPM-type phosphatase" evidence="10">
    <location>
        <begin position="1207"/>
        <end position="1444"/>
    </location>
</feature>
<evidence type="ECO:0000256" key="9">
    <source>
        <dbReference type="SAM" id="Phobius"/>
    </source>
</evidence>
<evidence type="ECO:0000256" key="5">
    <source>
        <dbReference type="ARBA" id="ARBA00022801"/>
    </source>
</evidence>
<reference evidence="11 12" key="1">
    <citation type="submission" date="2024-02" db="EMBL/GenBank/DDBJ databases">
        <authorList>
            <person name="Chen Y."/>
            <person name="Shah S."/>
            <person name="Dougan E. K."/>
            <person name="Thang M."/>
            <person name="Chan C."/>
        </authorList>
    </citation>
    <scope>NUCLEOTIDE SEQUENCE [LARGE SCALE GENOMIC DNA]</scope>
</reference>
<evidence type="ECO:0000313" key="12">
    <source>
        <dbReference type="Proteomes" id="UP001642464"/>
    </source>
</evidence>
<proteinExistence type="inferred from homology"/>
<feature type="compositionally biased region" description="Low complexity" evidence="8">
    <location>
        <begin position="537"/>
        <end position="564"/>
    </location>
</feature>
<evidence type="ECO:0000313" key="11">
    <source>
        <dbReference type="EMBL" id="CAK8988621.1"/>
    </source>
</evidence>
<comment type="cofactor">
    <cofactor evidence="1">
        <name>Ca(2+)</name>
        <dbReference type="ChEBI" id="CHEBI:29108"/>
    </cofactor>
</comment>
<keyword evidence="9" id="KW-1133">Transmembrane helix</keyword>
<evidence type="ECO:0000256" key="3">
    <source>
        <dbReference type="ARBA" id="ARBA00022723"/>
    </source>
</evidence>
<dbReference type="PANTHER" id="PTHR10357:SF215">
    <property type="entry name" value="ALPHA-AMYLASE 1"/>
    <property type="match status" value="1"/>
</dbReference>
<dbReference type="PROSITE" id="PS51746">
    <property type="entry name" value="PPM_2"/>
    <property type="match status" value="1"/>
</dbReference>
<evidence type="ECO:0000256" key="4">
    <source>
        <dbReference type="ARBA" id="ARBA00022729"/>
    </source>
</evidence>
<name>A0ABP0HEH6_9DINO</name>
<gene>
    <name evidence="11" type="ORF">SCF082_LOCUS1473</name>
</gene>
<dbReference type="Pfam" id="PF00481">
    <property type="entry name" value="PP2C"/>
    <property type="match status" value="1"/>
</dbReference>